<dbReference type="HOGENOM" id="CLU_1094860_0_0_1"/>
<sequence length="254" mass="27918">MVLHEGGSPACSGDGPTHNGELQANWGHWAAFDASRLGPAVITPANQFGVYRRYIVQPTYDPDGEVTLEEVVNFQNPTPATANTDARTQIDIALAGTFPNYSTYALSSWYIGTNSGERSAGDFNALYKVFSDQRFRASDVEGFTAAKVISHLESLKSLDDGGILAALGPEWKHISVPLRIPEGKQGWTSNDGRAFAVQGLHHKSICSIPVKQQHLSGYMLIFRHLMPSRRLSLRLIKTPFLTYLGAHSRELLLH</sequence>
<evidence type="ECO:0000313" key="1">
    <source>
        <dbReference type="EMBL" id="KIJ31570.1"/>
    </source>
</evidence>
<proteinExistence type="predicted"/>
<accession>A0A0C9V253</accession>
<protein>
    <submittedName>
        <fullName evidence="1">Uncharacterized protein</fullName>
    </submittedName>
</protein>
<dbReference type="AlphaFoldDB" id="A0A0C9V253"/>
<dbReference type="EMBL" id="KN837240">
    <property type="protein sequence ID" value="KIJ31570.1"/>
    <property type="molecule type" value="Genomic_DNA"/>
</dbReference>
<organism evidence="1 2">
    <name type="scientific">Sphaerobolus stellatus (strain SS14)</name>
    <dbReference type="NCBI Taxonomy" id="990650"/>
    <lineage>
        <taxon>Eukaryota</taxon>
        <taxon>Fungi</taxon>
        <taxon>Dikarya</taxon>
        <taxon>Basidiomycota</taxon>
        <taxon>Agaricomycotina</taxon>
        <taxon>Agaricomycetes</taxon>
        <taxon>Phallomycetidae</taxon>
        <taxon>Geastrales</taxon>
        <taxon>Sphaerobolaceae</taxon>
        <taxon>Sphaerobolus</taxon>
    </lineage>
</organism>
<keyword evidence="2" id="KW-1185">Reference proteome</keyword>
<name>A0A0C9V253_SPHS4</name>
<gene>
    <name evidence="1" type="ORF">M422DRAFT_53322</name>
</gene>
<reference evidence="1 2" key="1">
    <citation type="submission" date="2014-06" db="EMBL/GenBank/DDBJ databases">
        <title>Evolutionary Origins and Diversification of the Mycorrhizal Mutualists.</title>
        <authorList>
            <consortium name="DOE Joint Genome Institute"/>
            <consortium name="Mycorrhizal Genomics Consortium"/>
            <person name="Kohler A."/>
            <person name="Kuo A."/>
            <person name="Nagy L.G."/>
            <person name="Floudas D."/>
            <person name="Copeland A."/>
            <person name="Barry K.W."/>
            <person name="Cichocki N."/>
            <person name="Veneault-Fourrey C."/>
            <person name="LaButti K."/>
            <person name="Lindquist E.A."/>
            <person name="Lipzen A."/>
            <person name="Lundell T."/>
            <person name="Morin E."/>
            <person name="Murat C."/>
            <person name="Riley R."/>
            <person name="Ohm R."/>
            <person name="Sun H."/>
            <person name="Tunlid A."/>
            <person name="Henrissat B."/>
            <person name="Grigoriev I.V."/>
            <person name="Hibbett D.S."/>
            <person name="Martin F."/>
        </authorList>
    </citation>
    <scope>NUCLEOTIDE SEQUENCE [LARGE SCALE GENOMIC DNA]</scope>
    <source>
        <strain evidence="1 2">SS14</strain>
    </source>
</reference>
<dbReference type="OrthoDB" id="3208495at2759"/>
<dbReference type="Proteomes" id="UP000054279">
    <property type="component" value="Unassembled WGS sequence"/>
</dbReference>
<evidence type="ECO:0000313" key="2">
    <source>
        <dbReference type="Proteomes" id="UP000054279"/>
    </source>
</evidence>